<dbReference type="EMBL" id="GEZM01011006">
    <property type="protein sequence ID" value="JAV93684.1"/>
    <property type="molecule type" value="Transcribed_RNA"/>
</dbReference>
<accession>A0A1Y1N6Z5</accession>
<reference evidence="2 3" key="2">
    <citation type="journal article" date="2018" name="Elife">
        <title>Firefly genomes illuminate parallel origins of bioluminescence in beetles.</title>
        <authorList>
            <person name="Fallon T.R."/>
            <person name="Lower S.E."/>
            <person name="Chang C.H."/>
            <person name="Bessho-Uehara M."/>
            <person name="Martin G.J."/>
            <person name="Bewick A.J."/>
            <person name="Behringer M."/>
            <person name="Debat H.J."/>
            <person name="Wong I."/>
            <person name="Day J.C."/>
            <person name="Suvorov A."/>
            <person name="Silva C.J."/>
            <person name="Stanger-Hall K.F."/>
            <person name="Hall D.W."/>
            <person name="Schmitz R.J."/>
            <person name="Nelson D.R."/>
            <person name="Lewis S.M."/>
            <person name="Shigenobu S."/>
            <person name="Bybee S.M."/>
            <person name="Larracuente A.M."/>
            <person name="Oba Y."/>
            <person name="Weng J.K."/>
        </authorList>
    </citation>
    <scope>NUCLEOTIDE SEQUENCE [LARGE SCALE GENOMIC DNA]</scope>
    <source>
        <strain evidence="2">1611_PpyrPB1</strain>
        <tissue evidence="2">Whole body</tissue>
    </source>
</reference>
<evidence type="ECO:0000313" key="2">
    <source>
        <dbReference type="EMBL" id="KAB0804333.1"/>
    </source>
</evidence>
<dbReference type="AlphaFoldDB" id="A0A1Y1N6Z5"/>
<organism evidence="1">
    <name type="scientific">Photinus pyralis</name>
    <name type="common">Common eastern firefly</name>
    <name type="synonym">Lampyris pyralis</name>
    <dbReference type="NCBI Taxonomy" id="7054"/>
    <lineage>
        <taxon>Eukaryota</taxon>
        <taxon>Metazoa</taxon>
        <taxon>Ecdysozoa</taxon>
        <taxon>Arthropoda</taxon>
        <taxon>Hexapoda</taxon>
        <taxon>Insecta</taxon>
        <taxon>Pterygota</taxon>
        <taxon>Neoptera</taxon>
        <taxon>Endopterygota</taxon>
        <taxon>Coleoptera</taxon>
        <taxon>Polyphaga</taxon>
        <taxon>Elateriformia</taxon>
        <taxon>Elateroidea</taxon>
        <taxon>Lampyridae</taxon>
        <taxon>Lampyrinae</taxon>
        <taxon>Photinus</taxon>
    </lineage>
</organism>
<dbReference type="EMBL" id="VVIM01000001">
    <property type="protein sequence ID" value="KAB0804333.1"/>
    <property type="molecule type" value="Genomic_DNA"/>
</dbReference>
<sequence>MFKRKLSALQYPNSDSLNANDEQQFRKVIVWLEENKIKKYKADKRAISDVNSSNWKNSFEQYKRDVLCPVKPNLTIEELDWFLNFALDIEYLKNKSKYEQHSLAVIKSASIPNVVADNPLDCLDFGGDDFKNGVDCIAKMLKISPHPNPLVTLKACSKLICSRLNPESIKNPNDFIIKGTPFPYEDAIKGYNLGDPILSKAAKSLRLLYIQNLRDLQTQCNESIVFVQNMTANPKTDTKLGKVGK</sequence>
<evidence type="ECO:0000313" key="3">
    <source>
        <dbReference type="Proteomes" id="UP000327044"/>
    </source>
</evidence>
<dbReference type="InterPro" id="IPR019265">
    <property type="entry name" value="RTRAF"/>
</dbReference>
<dbReference type="Proteomes" id="UP000327044">
    <property type="component" value="Unassembled WGS sequence"/>
</dbReference>
<dbReference type="FunCoup" id="A0A1Y1N6Z5">
    <property type="interactions" value="1047"/>
</dbReference>
<dbReference type="Pfam" id="PF10036">
    <property type="entry name" value="RLL"/>
    <property type="match status" value="1"/>
</dbReference>
<evidence type="ECO:0008006" key="4">
    <source>
        <dbReference type="Google" id="ProtNLM"/>
    </source>
</evidence>
<protein>
    <recommendedName>
        <fullName evidence="4">RNA transcription, translation and transport factor protein</fullName>
    </recommendedName>
</protein>
<dbReference type="OrthoDB" id="514167at2759"/>
<reference evidence="2" key="3">
    <citation type="submission" date="2019-08" db="EMBL/GenBank/DDBJ databases">
        <authorList>
            <consortium name="Photinus pyralis genome working group"/>
            <person name="Fallon T.R."/>
            <person name="Sander Lower S.E."/>
            <person name="Weng J.-K."/>
        </authorList>
    </citation>
    <scope>NUCLEOTIDE SEQUENCE</scope>
    <source>
        <strain evidence="2">1611_PpyrPB1</strain>
        <tissue evidence="2">Whole body</tissue>
    </source>
</reference>
<proteinExistence type="predicted"/>
<keyword evidence="3" id="KW-1185">Reference proteome</keyword>
<evidence type="ECO:0000313" key="1">
    <source>
        <dbReference type="EMBL" id="JAV93684.1"/>
    </source>
</evidence>
<reference evidence="1" key="1">
    <citation type="journal article" date="2016" name="Sci. Rep.">
        <title>Molecular characterization of firefly nuptial gifts: a multi-omics approach sheds light on postcopulatory sexual selection.</title>
        <authorList>
            <person name="Al-Wathiqui N."/>
            <person name="Fallon T.R."/>
            <person name="South A."/>
            <person name="Weng J.K."/>
            <person name="Lewis S.M."/>
        </authorList>
    </citation>
    <scope>NUCLEOTIDE SEQUENCE</scope>
</reference>
<dbReference type="InParanoid" id="A0A1Y1N6Z5"/>
<name>A0A1Y1N6Z5_PHOPY</name>
<dbReference type="PANTHER" id="PTHR15924">
    <property type="entry name" value="CLE"/>
    <property type="match status" value="1"/>
</dbReference>
<gene>
    <name evidence="2" type="ORF">PPYR_01303</name>
</gene>
<dbReference type="EMBL" id="GEZM01011007">
    <property type="protein sequence ID" value="JAV93683.1"/>
    <property type="molecule type" value="Transcribed_RNA"/>
</dbReference>